<evidence type="ECO:0000256" key="3">
    <source>
        <dbReference type="ARBA" id="ARBA00022723"/>
    </source>
</evidence>
<sequence>MSQYGGYAAGDDYGTQNCLVCGSSDFNVVGGRLACTVCGTEAGDFQETAPDEFLESQSQRRSNLRSVRIKKQQPQRPPPTFFEADATAATDQPRGLPDEDVEAAGVDHLTRLQTLVWGYTEFAEGLFNCGGSLRAVVKKIWTGVVDLSDEVDKLNEALLMDDLDPAKAAKMRSASAAVVSGIPLHRSVPVVMLGLLALREPVMPADLVKATLTRSLLHSQTLVREAGGANALLAHVEQESFRLSRDLSLPRPEVNVGGLALRILHDLRLPTSLSLNVHRLHSFLPARAGDYFKFSGGEGRSRGGVSSAGSPYPFVLALVLVTLKLLFGLGGRGTWEGAPPVPSWTGWARDTVMRANEAGGGSSWIGESALSAAGADLDEYAAFLEGNVATGDVHELAQPALRAMQGMTDSDGREPAESLRRDDFWDLGAEGPAAAAEHGCGPGYALYNEHSAWLHTDYQAVVHAMSHVFWVKPSFIHHAAMALEKMVLERDAEGERRKSHRKRAVH</sequence>
<evidence type="ECO:0000256" key="9">
    <source>
        <dbReference type="ARBA" id="ARBA00023242"/>
    </source>
</evidence>
<organism evidence="11 12">
    <name type="scientific">Chloropicon roscoffensis</name>
    <dbReference type="NCBI Taxonomy" id="1461544"/>
    <lineage>
        <taxon>Eukaryota</taxon>
        <taxon>Viridiplantae</taxon>
        <taxon>Chlorophyta</taxon>
        <taxon>Chloropicophyceae</taxon>
        <taxon>Chloropicales</taxon>
        <taxon>Chloropicaceae</taxon>
        <taxon>Chloropicon</taxon>
    </lineage>
</organism>
<evidence type="ECO:0000256" key="5">
    <source>
        <dbReference type="ARBA" id="ARBA00022833"/>
    </source>
</evidence>
<evidence type="ECO:0000256" key="8">
    <source>
        <dbReference type="ARBA" id="ARBA00023163"/>
    </source>
</evidence>
<proteinExistence type="inferred from homology"/>
<protein>
    <recommendedName>
        <fullName evidence="13">TATA box-binding protein-associated factor RNA polymerase I subunit B</fullName>
    </recommendedName>
</protein>
<evidence type="ECO:0000256" key="4">
    <source>
        <dbReference type="ARBA" id="ARBA00022771"/>
    </source>
</evidence>
<accession>A0AAX4P539</accession>
<evidence type="ECO:0008006" key="13">
    <source>
        <dbReference type="Google" id="ProtNLM"/>
    </source>
</evidence>
<dbReference type="AlphaFoldDB" id="A0AAX4P539"/>
<name>A0AAX4P539_9CHLO</name>
<keyword evidence="6" id="KW-0805">Transcription regulation</keyword>
<feature type="region of interest" description="Disordered" evidence="10">
    <location>
        <begin position="49"/>
        <end position="84"/>
    </location>
</feature>
<evidence type="ECO:0000256" key="6">
    <source>
        <dbReference type="ARBA" id="ARBA00023015"/>
    </source>
</evidence>
<dbReference type="PANTHER" id="PTHR31576:SF2">
    <property type="entry name" value="TATA BOX-BINDING PROTEIN-ASSOCIATED FACTOR RNA POLYMERASE I SUBUNIT B"/>
    <property type="match status" value="1"/>
</dbReference>
<feature type="compositionally biased region" description="Polar residues" evidence="10">
    <location>
        <begin position="55"/>
        <end position="65"/>
    </location>
</feature>
<reference evidence="11 12" key="1">
    <citation type="submission" date="2024-03" db="EMBL/GenBank/DDBJ databases">
        <title>Complete genome sequence of the green alga Chloropicon roscoffensis RCC1871.</title>
        <authorList>
            <person name="Lemieux C."/>
            <person name="Pombert J.-F."/>
            <person name="Otis C."/>
            <person name="Turmel M."/>
        </authorList>
    </citation>
    <scope>NUCLEOTIDE SEQUENCE [LARGE SCALE GENOMIC DNA]</scope>
    <source>
        <strain evidence="11 12">RCC1871</strain>
    </source>
</reference>
<dbReference type="GO" id="GO:0008270">
    <property type="term" value="F:zinc ion binding"/>
    <property type="evidence" value="ECO:0007669"/>
    <property type="project" value="UniProtKB-KW"/>
</dbReference>
<evidence type="ECO:0000313" key="12">
    <source>
        <dbReference type="Proteomes" id="UP001472866"/>
    </source>
</evidence>
<dbReference type="PANTHER" id="PTHR31576">
    <property type="entry name" value="TATA BOX-BINDING PROTEIN-ASSOCIATED FACTOR RNA POLYMERASE I SUBUNIT B"/>
    <property type="match status" value="1"/>
</dbReference>
<dbReference type="Proteomes" id="UP001472866">
    <property type="component" value="Chromosome 04"/>
</dbReference>
<gene>
    <name evidence="11" type="ORF">HKI87_04g30270</name>
</gene>
<keyword evidence="8" id="KW-0804">Transcription</keyword>
<keyword evidence="5" id="KW-0862">Zinc</keyword>
<dbReference type="GO" id="GO:0001164">
    <property type="term" value="F:RNA polymerase I core promoter sequence-specific DNA binding"/>
    <property type="evidence" value="ECO:0007669"/>
    <property type="project" value="InterPro"/>
</dbReference>
<evidence type="ECO:0000256" key="10">
    <source>
        <dbReference type="SAM" id="MobiDB-lite"/>
    </source>
</evidence>
<dbReference type="EMBL" id="CP151504">
    <property type="protein sequence ID" value="WZN61492.1"/>
    <property type="molecule type" value="Genomic_DNA"/>
</dbReference>
<evidence type="ECO:0000256" key="7">
    <source>
        <dbReference type="ARBA" id="ARBA00023125"/>
    </source>
</evidence>
<comment type="subcellular location">
    <subcellularLocation>
        <location evidence="1">Nucleus</location>
        <location evidence="1">Nucleolus</location>
    </subcellularLocation>
</comment>
<keyword evidence="7" id="KW-0238">DNA-binding</keyword>
<evidence type="ECO:0000313" key="11">
    <source>
        <dbReference type="EMBL" id="WZN61492.1"/>
    </source>
</evidence>
<dbReference type="GO" id="GO:0070860">
    <property type="term" value="C:RNA polymerase I core factor complex"/>
    <property type="evidence" value="ECO:0007669"/>
    <property type="project" value="InterPro"/>
</dbReference>
<keyword evidence="4" id="KW-0863">Zinc-finger</keyword>
<keyword evidence="3" id="KW-0479">Metal-binding</keyword>
<keyword evidence="9" id="KW-0539">Nucleus</keyword>
<evidence type="ECO:0000256" key="1">
    <source>
        <dbReference type="ARBA" id="ARBA00004604"/>
    </source>
</evidence>
<evidence type="ECO:0000256" key="2">
    <source>
        <dbReference type="ARBA" id="ARBA00006899"/>
    </source>
</evidence>
<dbReference type="GO" id="GO:0042790">
    <property type="term" value="P:nucleolar large rRNA transcription by RNA polymerase I"/>
    <property type="evidence" value="ECO:0007669"/>
    <property type="project" value="TreeGrafter"/>
</dbReference>
<comment type="similarity">
    <text evidence="2">Belongs to the RRN7/TAF1B family.</text>
</comment>
<dbReference type="InterPro" id="IPR033599">
    <property type="entry name" value="TAF1B/Rrn7"/>
</dbReference>
<keyword evidence="12" id="KW-1185">Reference proteome</keyword>